<protein>
    <submittedName>
        <fullName evidence="1">Uncharacterized protein</fullName>
    </submittedName>
</protein>
<proteinExistence type="predicted"/>
<organism evidence="1 2">
    <name type="scientific">Klebsiella phage Miami</name>
    <dbReference type="NCBI Taxonomy" id="2767581"/>
    <lineage>
        <taxon>Viruses</taxon>
        <taxon>Duplodnaviria</taxon>
        <taxon>Heunggongvirae</taxon>
        <taxon>Uroviricota</taxon>
        <taxon>Caudoviricetes</taxon>
        <taxon>Chimalliviridae</taxon>
        <taxon>Miamivirus</taxon>
        <taxon>Miamivirus miami</taxon>
    </lineage>
</organism>
<reference evidence="1 2" key="1">
    <citation type="submission" date="2020-07" db="EMBL/GenBank/DDBJ databases">
        <title>Complete genome sequence of Klebsiella pneumoniae phage Miami.</title>
        <authorList>
            <person name="Mora D.A."/>
            <person name="Lessor L."/>
            <person name="Gill J."/>
            <person name="Liu M."/>
        </authorList>
    </citation>
    <scope>NUCLEOTIDE SEQUENCE [LARGE SCALE GENOMIC DNA]</scope>
</reference>
<gene>
    <name evidence="1" type="ORF">CPT_Miami_263</name>
</gene>
<dbReference type="EMBL" id="MT701590">
    <property type="protein sequence ID" value="QPB09358.1"/>
    <property type="molecule type" value="Genomic_DNA"/>
</dbReference>
<accession>A0A873WGW6</accession>
<dbReference type="Proteomes" id="UP000662782">
    <property type="component" value="Segment"/>
</dbReference>
<name>A0A873WGW6_9CAUD</name>
<sequence length="34" mass="4160">MLSYGTEYFIREIKLKNIRDRKPVEFLNSRSEIL</sequence>
<keyword evidence="2" id="KW-1185">Reference proteome</keyword>
<evidence type="ECO:0000313" key="1">
    <source>
        <dbReference type="EMBL" id="QPB09358.1"/>
    </source>
</evidence>
<evidence type="ECO:0000313" key="2">
    <source>
        <dbReference type="Proteomes" id="UP000662782"/>
    </source>
</evidence>